<reference evidence="2 3" key="1">
    <citation type="submission" date="2023-05" db="EMBL/GenBank/DDBJ databases">
        <title>Comparative genomics reveals the evidence of polycyclic aromatic hydrocarbons degradation in moderately halophilic genus Pontibacillus.</title>
        <authorList>
            <person name="Yang H."/>
            <person name="Qian Z."/>
        </authorList>
    </citation>
    <scope>NUCLEOTIDE SEQUENCE [LARGE SCALE GENOMIC DNA]</scope>
    <source>
        <strain evidence="3">HN14</strain>
    </source>
</reference>
<keyword evidence="1" id="KW-0472">Membrane</keyword>
<evidence type="ECO:0000313" key="2">
    <source>
        <dbReference type="EMBL" id="WIF96754.1"/>
    </source>
</evidence>
<accession>A0ABY8UTC6</accession>
<sequence length="128" mass="14595">MMKWLIQKALYGVVLATMLVLGGYRLFLFEGELTTGNVYSFVAYSIVTIGIAFGITKTFRRKETEIGSGFYASLFFLLMWVFDFHQVIRFDFTLETNVIITTGLITSIVVSYLLFKQKMPKEEAITSS</sequence>
<keyword evidence="1" id="KW-1133">Transmembrane helix</keyword>
<organism evidence="2 3">
    <name type="scientific">Pontibacillus chungwhensis</name>
    <dbReference type="NCBI Taxonomy" id="265426"/>
    <lineage>
        <taxon>Bacteria</taxon>
        <taxon>Bacillati</taxon>
        <taxon>Bacillota</taxon>
        <taxon>Bacilli</taxon>
        <taxon>Bacillales</taxon>
        <taxon>Bacillaceae</taxon>
        <taxon>Pontibacillus</taxon>
    </lineage>
</organism>
<keyword evidence="3" id="KW-1185">Reference proteome</keyword>
<feature type="transmembrane region" description="Helical" evidence="1">
    <location>
        <begin position="94"/>
        <end position="115"/>
    </location>
</feature>
<gene>
    <name evidence="2" type="ORF">QNI29_13455</name>
</gene>
<dbReference type="RefSeq" id="WP_231417020.1">
    <property type="nucleotide sequence ID" value="NZ_CP126446.1"/>
</dbReference>
<feature type="transmembrane region" description="Helical" evidence="1">
    <location>
        <begin position="9"/>
        <end position="27"/>
    </location>
</feature>
<proteinExistence type="predicted"/>
<feature type="transmembrane region" description="Helical" evidence="1">
    <location>
        <begin position="68"/>
        <end position="88"/>
    </location>
</feature>
<evidence type="ECO:0000256" key="1">
    <source>
        <dbReference type="SAM" id="Phobius"/>
    </source>
</evidence>
<dbReference type="Proteomes" id="UP001236652">
    <property type="component" value="Chromosome"/>
</dbReference>
<protein>
    <submittedName>
        <fullName evidence="2">Uncharacterized protein</fullName>
    </submittedName>
</protein>
<name>A0ABY8UTC6_9BACI</name>
<keyword evidence="1" id="KW-0812">Transmembrane</keyword>
<dbReference type="EMBL" id="CP126446">
    <property type="protein sequence ID" value="WIF96754.1"/>
    <property type="molecule type" value="Genomic_DNA"/>
</dbReference>
<evidence type="ECO:0000313" key="3">
    <source>
        <dbReference type="Proteomes" id="UP001236652"/>
    </source>
</evidence>
<feature type="transmembrane region" description="Helical" evidence="1">
    <location>
        <begin position="39"/>
        <end position="56"/>
    </location>
</feature>